<dbReference type="AlphaFoldDB" id="A0A0H3ZTA0"/>
<reference evidence="2" key="1">
    <citation type="journal article" date="2015" name="MBio">
        <title>Eco-Evolutionary Dynamics of Episomes among Ecologically Cohesive Bacterial Populations.</title>
        <authorList>
            <person name="Xue H."/>
            <person name="Cordero O.X."/>
            <person name="Camas F.M."/>
            <person name="Trimble W."/>
            <person name="Meyer F."/>
            <person name="Guglielmini J."/>
            <person name="Rocha E.P."/>
            <person name="Polz M.F."/>
        </authorList>
    </citation>
    <scope>NUCLEOTIDE SEQUENCE</scope>
    <source>
        <strain evidence="2">FF_61</strain>
    </source>
</reference>
<organism evidence="2">
    <name type="scientific">Vibrio cyclitrophicus</name>
    <dbReference type="NCBI Taxonomy" id="47951"/>
    <lineage>
        <taxon>Bacteria</taxon>
        <taxon>Pseudomonadati</taxon>
        <taxon>Pseudomonadota</taxon>
        <taxon>Gammaproteobacteria</taxon>
        <taxon>Vibrionales</taxon>
        <taxon>Vibrionaceae</taxon>
        <taxon>Vibrio</taxon>
    </lineage>
</organism>
<protein>
    <submittedName>
        <fullName evidence="2">Uncharacterized protein</fullName>
    </submittedName>
</protein>
<keyword evidence="1" id="KW-0472">Membrane</keyword>
<feature type="transmembrane region" description="Helical" evidence="1">
    <location>
        <begin position="22"/>
        <end position="42"/>
    </location>
</feature>
<sequence length="48" mass="5620">MGVLALCKNLRQKNESITLPRANVVLVFGAHLFMLLILKVIWWKIHQY</sequence>
<accession>A0A0H3ZTA0</accession>
<keyword evidence="1" id="KW-1133">Transmembrane helix</keyword>
<proteinExistence type="predicted"/>
<keyword evidence="1" id="KW-0812">Transmembrane</keyword>
<name>A0A0H3ZTA0_9VIBR</name>
<dbReference type="EMBL" id="KP795522">
    <property type="protein sequence ID" value="AKN37099.1"/>
    <property type="molecule type" value="Genomic_DNA"/>
</dbReference>
<evidence type="ECO:0000256" key="1">
    <source>
        <dbReference type="SAM" id="Phobius"/>
    </source>
</evidence>
<evidence type="ECO:0000313" key="2">
    <source>
        <dbReference type="EMBL" id="AKN37099.1"/>
    </source>
</evidence>